<evidence type="ECO:0000256" key="2">
    <source>
        <dbReference type="ARBA" id="ARBA00006235"/>
    </source>
</evidence>
<evidence type="ECO:0000256" key="3">
    <source>
        <dbReference type="ARBA" id="ARBA00022729"/>
    </source>
</evidence>
<evidence type="ECO:0000256" key="1">
    <source>
        <dbReference type="ARBA" id="ARBA00004319"/>
    </source>
</evidence>
<dbReference type="Proteomes" id="UP001159405">
    <property type="component" value="Unassembled WGS sequence"/>
</dbReference>
<dbReference type="EMBL" id="CALNXK010000010">
    <property type="protein sequence ID" value="CAH3042610.1"/>
    <property type="molecule type" value="Genomic_DNA"/>
</dbReference>
<evidence type="ECO:0000256" key="4">
    <source>
        <dbReference type="ARBA" id="ARBA00022824"/>
    </source>
</evidence>
<keyword evidence="7" id="KW-0812">Transmembrane</keyword>
<dbReference type="Pfam" id="PF06309">
    <property type="entry name" value="Torsin"/>
    <property type="match status" value="1"/>
</dbReference>
<comment type="caution">
    <text evidence="9">The sequence shown here is derived from an EMBL/GenBank/DDBJ whole genome shotgun (WGS) entry which is preliminary data.</text>
</comment>
<keyword evidence="5" id="KW-0325">Glycoprotein</keyword>
<keyword evidence="7" id="KW-0472">Membrane</keyword>
<dbReference type="Gene3D" id="3.40.50.300">
    <property type="entry name" value="P-loop containing nucleotide triphosphate hydrolases"/>
    <property type="match status" value="1"/>
</dbReference>
<keyword evidence="10" id="KW-1185">Reference proteome</keyword>
<comment type="subcellular location">
    <subcellularLocation>
        <location evidence="1 6">Endoplasmic reticulum lumen</location>
    </subcellularLocation>
</comment>
<evidence type="ECO:0000313" key="9">
    <source>
        <dbReference type="EMBL" id="CAH3042610.1"/>
    </source>
</evidence>
<accession>A0ABN8N418</accession>
<dbReference type="PANTHER" id="PTHR10760">
    <property type="entry name" value="TORSIN"/>
    <property type="match status" value="1"/>
</dbReference>
<feature type="domain" description="Torsin-1A C-terminal" evidence="8">
    <location>
        <begin position="278"/>
        <end position="334"/>
    </location>
</feature>
<dbReference type="InterPro" id="IPR027417">
    <property type="entry name" value="P-loop_NTPase"/>
</dbReference>
<evidence type="ECO:0000313" key="10">
    <source>
        <dbReference type="Proteomes" id="UP001159405"/>
    </source>
</evidence>
<keyword evidence="3" id="KW-0732">Signal</keyword>
<feature type="transmembrane region" description="Helical" evidence="7">
    <location>
        <begin position="6"/>
        <end position="24"/>
    </location>
</feature>
<sequence length="337" mass="38043">MAKSGMLLPFILLCFTPVGMTFIIEGYAVYVAGTAAGTAVLGSLAYVARCRFTECCTDRWISANISGLQPALRRRVFGQHLVTETVIKAIVGHLNNKSPNKALALSFNGWTGSGKNFVSKIIAEHIFKEGMESKFVHQIIATHDFPHQSELERYKRYLRSLVSTSVSQCSRSLFIFDEMDKMPIGLIDVLKPYLDHYPDVDKVDFRGSIFIFLSNTGGHLINDAVLRHWKEGKKREDIGIKEMDNVVYLGEFNIKGGFWHSSLVEKNLIDYFIPFLPLERSHVKMCAKADLEKKGHPVTEQVLNSIADELLYFPEYVKVFSRSGCKKVSSKVDFIMN</sequence>
<dbReference type="PRINTS" id="PR00300">
    <property type="entry name" value="CLPPROTEASEA"/>
</dbReference>
<evidence type="ECO:0000256" key="7">
    <source>
        <dbReference type="SAM" id="Phobius"/>
    </source>
</evidence>
<proteinExistence type="inferred from homology"/>
<dbReference type="PIRSF" id="PIRSF038079">
    <property type="entry name" value="Torsin_2A"/>
    <property type="match status" value="1"/>
</dbReference>
<dbReference type="InterPro" id="IPR049337">
    <property type="entry name" value="TOR1A_C"/>
</dbReference>
<evidence type="ECO:0000259" key="8">
    <source>
        <dbReference type="Pfam" id="PF21376"/>
    </source>
</evidence>
<organism evidence="9 10">
    <name type="scientific">Porites lobata</name>
    <dbReference type="NCBI Taxonomy" id="104759"/>
    <lineage>
        <taxon>Eukaryota</taxon>
        <taxon>Metazoa</taxon>
        <taxon>Cnidaria</taxon>
        <taxon>Anthozoa</taxon>
        <taxon>Hexacorallia</taxon>
        <taxon>Scleractinia</taxon>
        <taxon>Fungiina</taxon>
        <taxon>Poritidae</taxon>
        <taxon>Porites</taxon>
    </lineage>
</organism>
<keyword evidence="4 6" id="KW-0256">Endoplasmic reticulum</keyword>
<dbReference type="InterPro" id="IPR010448">
    <property type="entry name" value="Torsin"/>
</dbReference>
<keyword evidence="7" id="KW-1133">Transmembrane helix</keyword>
<name>A0ABN8N418_9CNID</name>
<dbReference type="InterPro" id="IPR017378">
    <property type="entry name" value="Torsin_1/2"/>
</dbReference>
<evidence type="ECO:0000256" key="6">
    <source>
        <dbReference type="PIRNR" id="PIRNR038079"/>
    </source>
</evidence>
<reference evidence="9 10" key="1">
    <citation type="submission" date="2022-05" db="EMBL/GenBank/DDBJ databases">
        <authorList>
            <consortium name="Genoscope - CEA"/>
            <person name="William W."/>
        </authorList>
    </citation>
    <scope>NUCLEOTIDE SEQUENCE [LARGE SCALE GENOMIC DNA]</scope>
</reference>
<evidence type="ECO:0000256" key="5">
    <source>
        <dbReference type="ARBA" id="ARBA00023180"/>
    </source>
</evidence>
<dbReference type="SUPFAM" id="SSF52540">
    <property type="entry name" value="P-loop containing nucleoside triphosphate hydrolases"/>
    <property type="match status" value="1"/>
</dbReference>
<comment type="similarity">
    <text evidence="2 6">Belongs to the ClpA/ClpB family. Torsin subfamily.</text>
</comment>
<protein>
    <recommendedName>
        <fullName evidence="6">Torsin</fullName>
    </recommendedName>
</protein>
<dbReference type="PANTHER" id="PTHR10760:SF2">
    <property type="entry name" value="LD13476P-RELATED"/>
    <property type="match status" value="1"/>
</dbReference>
<dbReference type="InterPro" id="IPR001270">
    <property type="entry name" value="ClpA/B"/>
</dbReference>
<feature type="transmembrane region" description="Helical" evidence="7">
    <location>
        <begin position="29"/>
        <end position="48"/>
    </location>
</feature>
<gene>
    <name evidence="9" type="ORF">PLOB_00001022</name>
</gene>
<dbReference type="Pfam" id="PF21376">
    <property type="entry name" value="TOR1A_C"/>
    <property type="match status" value="1"/>
</dbReference>